<dbReference type="EMBL" id="JAODZE010000017">
    <property type="protein sequence ID" value="MDH0147607.1"/>
    <property type="molecule type" value="Genomic_DNA"/>
</dbReference>
<organism evidence="1 2">
    <name type="scientific">Stutzerimonas stutzeri</name>
    <name type="common">Pseudomonas stutzeri</name>
    <dbReference type="NCBI Taxonomy" id="316"/>
    <lineage>
        <taxon>Bacteria</taxon>
        <taxon>Pseudomonadati</taxon>
        <taxon>Pseudomonadota</taxon>
        <taxon>Gammaproteobacteria</taxon>
        <taxon>Pseudomonadales</taxon>
        <taxon>Pseudomonadaceae</taxon>
        <taxon>Stutzerimonas</taxon>
    </lineage>
</organism>
<dbReference type="Proteomes" id="UP001158076">
    <property type="component" value="Unassembled WGS sequence"/>
</dbReference>
<evidence type="ECO:0000313" key="2">
    <source>
        <dbReference type="Proteomes" id="UP001158076"/>
    </source>
</evidence>
<name>A0A4S2B8A0_STUST</name>
<gene>
    <name evidence="1" type="ORF">N7335_14535</name>
</gene>
<reference evidence="1" key="1">
    <citation type="submission" date="2022-09" db="EMBL/GenBank/DDBJ databases">
        <title>Intensive care unit water sources are persistently colonized with multi-drug resistant bacteria and are the site of extensive horizontal gene transfer of antibiotic resistance genes.</title>
        <authorList>
            <person name="Diorio-Toth L."/>
        </authorList>
    </citation>
    <scope>NUCLEOTIDE SEQUENCE</scope>
    <source>
        <strain evidence="1">GD04147</strain>
    </source>
</reference>
<proteinExistence type="predicted"/>
<accession>A0A4S2B8A0</accession>
<dbReference type="AlphaFoldDB" id="A0A4S2B8A0"/>
<comment type="caution">
    <text evidence="1">The sequence shown here is derived from an EMBL/GenBank/DDBJ whole genome shotgun (WGS) entry which is preliminary data.</text>
</comment>
<evidence type="ECO:0000313" key="1">
    <source>
        <dbReference type="EMBL" id="MDH0147607.1"/>
    </source>
</evidence>
<sequence>MAYAYFAFLDVMGYRYYLKKDKNDGTELFKTKLISSYRVFENIEIATLHHKSISDSIFMSSANDAYNFLCATKQVFLSFLENGLFVRGGIAYNKHFETNHITYSLALTDAYNIESEQSIFPRILIDKAVIQKLQNEAEPPQNNQTLQQIIENKLLINCGSHYQLHILDDTNWDNTFEKARDMYTTYQADIDESPKLTAYHSWFQEYLFNFKPARNRKLRYIKQFELTD</sequence>
<protein>
    <submittedName>
        <fullName evidence="1">Uncharacterized protein</fullName>
    </submittedName>
</protein>
<dbReference type="RefSeq" id="WP_043942146.1">
    <property type="nucleotide sequence ID" value="NZ_BCAJ01000024.1"/>
</dbReference>